<dbReference type="SUPFAM" id="SSF49562">
    <property type="entry name" value="C2 domain (Calcium/lipid-binding domain, CaLB)"/>
    <property type="match status" value="1"/>
</dbReference>
<protein>
    <submittedName>
        <fullName evidence="4">C2 domain-containing protein</fullName>
    </submittedName>
</protein>
<evidence type="ECO:0000313" key="4">
    <source>
        <dbReference type="WBParaSite" id="PSAMB.scaffold31size108074.g816.t1"/>
    </source>
</evidence>
<keyword evidence="1" id="KW-0175">Coiled coil</keyword>
<dbReference type="InterPro" id="IPR035892">
    <property type="entry name" value="C2_domain_sf"/>
</dbReference>
<dbReference type="Proteomes" id="UP000887566">
    <property type="component" value="Unplaced"/>
</dbReference>
<proteinExistence type="predicted"/>
<evidence type="ECO:0000313" key="3">
    <source>
        <dbReference type="Proteomes" id="UP000887566"/>
    </source>
</evidence>
<dbReference type="Pfam" id="PF00168">
    <property type="entry name" value="C2"/>
    <property type="match status" value="1"/>
</dbReference>
<dbReference type="AlphaFoldDB" id="A0A914W466"/>
<feature type="coiled-coil region" evidence="1">
    <location>
        <begin position="318"/>
        <end position="345"/>
    </location>
</feature>
<dbReference type="WBParaSite" id="PSAMB.scaffold31size108074.g816.t1">
    <property type="protein sequence ID" value="PSAMB.scaffold31size108074.g816.t1"/>
    <property type="gene ID" value="PSAMB.scaffold31size108074.g816"/>
</dbReference>
<dbReference type="InterPro" id="IPR000008">
    <property type="entry name" value="C2_dom"/>
</dbReference>
<accession>A0A914W466</accession>
<dbReference type="Gene3D" id="2.60.40.150">
    <property type="entry name" value="C2 domain"/>
    <property type="match status" value="1"/>
</dbReference>
<reference evidence="4" key="1">
    <citation type="submission" date="2022-11" db="UniProtKB">
        <authorList>
            <consortium name="WormBaseParasite"/>
        </authorList>
    </citation>
    <scope>IDENTIFICATION</scope>
</reference>
<sequence length="357" mass="40553">MAAAAQNDEIGEIQVIIYGARDFLAKDEEPKPVYVVFSVGNCMFRTETRLDASPNWNEYQKFKIFSRYVPLRITLHKQSLFDNRTDQIIGKITKPIQSIRPSNVSRPLYAQLQSAFGSPCGYLMFECSITKYRPASRSVAIEWAKQQAPRVADYFRHADCPPGLRQSLCCMKVFEHVNESVIIEGDRRNSSSADAIFQPSPIIVKSLLSSESSSRSNQTVDENGQTNPLFVSCNKRKSLAPGYAQNLVEDDIERQLELLRIKEKANIDVPDRLGRQVKFLVDINKTIVLSVNENCSTKELTIESMDEGESWHSKDSMVRLLREKITQLESANAALERKLKERKEEATSPEQAIIYHL</sequence>
<evidence type="ECO:0000256" key="1">
    <source>
        <dbReference type="SAM" id="Coils"/>
    </source>
</evidence>
<evidence type="ECO:0000259" key="2">
    <source>
        <dbReference type="SMART" id="SM00239"/>
    </source>
</evidence>
<feature type="domain" description="C2" evidence="2">
    <location>
        <begin position="12"/>
        <end position="108"/>
    </location>
</feature>
<organism evidence="3 4">
    <name type="scientific">Plectus sambesii</name>
    <dbReference type="NCBI Taxonomy" id="2011161"/>
    <lineage>
        <taxon>Eukaryota</taxon>
        <taxon>Metazoa</taxon>
        <taxon>Ecdysozoa</taxon>
        <taxon>Nematoda</taxon>
        <taxon>Chromadorea</taxon>
        <taxon>Plectida</taxon>
        <taxon>Plectina</taxon>
        <taxon>Plectoidea</taxon>
        <taxon>Plectidae</taxon>
        <taxon>Plectus</taxon>
    </lineage>
</organism>
<keyword evidence="3" id="KW-1185">Reference proteome</keyword>
<dbReference type="SMART" id="SM00239">
    <property type="entry name" value="C2"/>
    <property type="match status" value="1"/>
</dbReference>
<name>A0A914W466_9BILA</name>